<keyword evidence="6" id="KW-1185">Reference proteome</keyword>
<evidence type="ECO:0000313" key="6">
    <source>
        <dbReference type="Proteomes" id="UP000231279"/>
    </source>
</evidence>
<feature type="region of interest" description="Disordered" evidence="4">
    <location>
        <begin position="1"/>
        <end position="103"/>
    </location>
</feature>
<evidence type="ECO:0008006" key="7">
    <source>
        <dbReference type="Google" id="ProtNLM"/>
    </source>
</evidence>
<dbReference type="AlphaFoldDB" id="A0A2G9GZI8"/>
<dbReference type="STRING" id="429701.A0A2G9GZI8"/>
<evidence type="ECO:0000313" key="5">
    <source>
        <dbReference type="EMBL" id="PIN10706.1"/>
    </source>
</evidence>
<dbReference type="EMBL" id="NKXS01003154">
    <property type="protein sequence ID" value="PIN10706.1"/>
    <property type="molecule type" value="Genomic_DNA"/>
</dbReference>
<comment type="similarity">
    <text evidence="1">Belongs to the ICR family.</text>
</comment>
<proteinExistence type="inferred from homology"/>
<name>A0A2G9GZI8_9LAMI</name>
<protein>
    <recommendedName>
        <fullName evidence="7">Interactor of constitutive active ROPs 3-like</fullName>
    </recommendedName>
</protein>
<feature type="compositionally biased region" description="Polar residues" evidence="4">
    <location>
        <begin position="24"/>
        <end position="34"/>
    </location>
</feature>
<feature type="coiled-coil region" evidence="3">
    <location>
        <begin position="127"/>
        <end position="154"/>
    </location>
</feature>
<feature type="compositionally biased region" description="Polar residues" evidence="4">
    <location>
        <begin position="1"/>
        <end position="13"/>
    </location>
</feature>
<feature type="coiled-coil region" evidence="3">
    <location>
        <begin position="521"/>
        <end position="548"/>
    </location>
</feature>
<evidence type="ECO:0000256" key="2">
    <source>
        <dbReference type="ARBA" id="ARBA00023054"/>
    </source>
</evidence>
<dbReference type="InterPro" id="IPR029688">
    <property type="entry name" value="ICR"/>
</dbReference>
<feature type="compositionally biased region" description="Basic and acidic residues" evidence="4">
    <location>
        <begin position="72"/>
        <end position="101"/>
    </location>
</feature>
<comment type="caution">
    <text evidence="5">The sequence shown here is derived from an EMBL/GenBank/DDBJ whole genome shotgun (WGS) entry which is preliminary data.</text>
</comment>
<evidence type="ECO:0000256" key="4">
    <source>
        <dbReference type="SAM" id="MobiDB-lite"/>
    </source>
</evidence>
<feature type="coiled-coil region" evidence="3">
    <location>
        <begin position="242"/>
        <end position="454"/>
    </location>
</feature>
<dbReference type="PANTHER" id="PTHR34224">
    <property type="entry name" value="INTERACTOR OF CONSTITUTIVE ACTIVE ROPS 2, CHLOROPLASTIC-RELATED"/>
    <property type="match status" value="1"/>
</dbReference>
<organism evidence="5 6">
    <name type="scientific">Handroanthus impetiginosus</name>
    <dbReference type="NCBI Taxonomy" id="429701"/>
    <lineage>
        <taxon>Eukaryota</taxon>
        <taxon>Viridiplantae</taxon>
        <taxon>Streptophyta</taxon>
        <taxon>Embryophyta</taxon>
        <taxon>Tracheophyta</taxon>
        <taxon>Spermatophyta</taxon>
        <taxon>Magnoliopsida</taxon>
        <taxon>eudicotyledons</taxon>
        <taxon>Gunneridae</taxon>
        <taxon>Pentapetalae</taxon>
        <taxon>asterids</taxon>
        <taxon>lamiids</taxon>
        <taxon>Lamiales</taxon>
        <taxon>Bignoniaceae</taxon>
        <taxon>Crescentiina</taxon>
        <taxon>Tabebuia alliance</taxon>
        <taxon>Handroanthus</taxon>
    </lineage>
</organism>
<evidence type="ECO:0000256" key="3">
    <source>
        <dbReference type="SAM" id="Coils"/>
    </source>
</evidence>
<dbReference type="OrthoDB" id="1932291at2759"/>
<gene>
    <name evidence="5" type="ORF">CDL12_16705</name>
</gene>
<sequence>MQTPKPRTNSSGASRKISPRAVSSEASQKNSPKPASSEAPQKISPRVVRQLKTGPRHSDHTASPTNQAGRAAPKETSPKVEDRRSAKSPASEKKRSSKVSELESQICKLENDLKVVKDQLCSTEALKKQAQEDAEESNQQLLALSVKLEEFQKQLLDKSPSGKVVEEHDQTLLSELEVVRKQHSHDSAALASALDEIKQLKLQLEMVAEAEATRIKHSESDENELCKLKENLSETLLLVEDMKKELRDCKESETQAKMLVEETLMQLETAKKMVETLRSDGLKAKEAYNAVASELDESRARVNFLEELVRKLKSAQREGESVEMEVNSVRLEVEQLRSALEAAEIRYNEEQARNAEQMRKAFEMVEKLKSAAAEREAELDSELRKSKYEIEELKANLMDKETELQGICEENEGLTVKLENTLSGQREHELENELNKSKAEIENLKALLMDKEKEWQTISDENERLKFEMIGTRSNGKVNNNVVCDIEEARATEKEALIKIGYMNEEIDKSNKKGTRVAEQLEAAQAAKVEMEAELRRLKVQADQWRKAAEAAAAMLSAGNNGHIVERTGSMDSHYSPRTGKVSSPYADDLDEEELLKKKNANMLRRFGVLWKKPQK</sequence>
<accession>A0A2G9GZI8</accession>
<evidence type="ECO:0000256" key="1">
    <source>
        <dbReference type="ARBA" id="ARBA00009778"/>
    </source>
</evidence>
<dbReference type="PANTHER" id="PTHR34224:SF18">
    <property type="entry name" value="INTERACTOR OF CONSTITUTIVE ACTIVE ROPS 3"/>
    <property type="match status" value="1"/>
</dbReference>
<dbReference type="Proteomes" id="UP000231279">
    <property type="component" value="Unassembled WGS sequence"/>
</dbReference>
<keyword evidence="2 3" id="KW-0175">Coiled coil</keyword>
<reference evidence="6" key="1">
    <citation type="journal article" date="2018" name="Gigascience">
        <title>Genome assembly of the Pink Ipe (Handroanthus impetiginosus, Bignoniaceae), a highly valued, ecologically keystone Neotropical timber forest tree.</title>
        <authorList>
            <person name="Silva-Junior O.B."/>
            <person name="Grattapaglia D."/>
            <person name="Novaes E."/>
            <person name="Collevatti R.G."/>
        </authorList>
    </citation>
    <scope>NUCLEOTIDE SEQUENCE [LARGE SCALE GENOMIC DNA]</scope>
    <source>
        <strain evidence="6">cv. UFG-1</strain>
    </source>
</reference>